<dbReference type="SUPFAM" id="SSF52038">
    <property type="entry name" value="Barstar-related"/>
    <property type="match status" value="1"/>
</dbReference>
<evidence type="ECO:0000313" key="4">
    <source>
        <dbReference type="EMBL" id="TGG77660.1"/>
    </source>
</evidence>
<feature type="compositionally biased region" description="Gly residues" evidence="2">
    <location>
        <begin position="54"/>
        <end position="66"/>
    </location>
</feature>
<comment type="similarity">
    <text evidence="1">Belongs to the barstar family.</text>
</comment>
<dbReference type="AlphaFoldDB" id="A0A8H1LA19"/>
<evidence type="ECO:0000313" key="5">
    <source>
        <dbReference type="Proteomes" id="UP000298111"/>
    </source>
</evidence>
<evidence type="ECO:0000256" key="1">
    <source>
        <dbReference type="ARBA" id="ARBA00006845"/>
    </source>
</evidence>
<evidence type="ECO:0000256" key="2">
    <source>
        <dbReference type="SAM" id="MobiDB-lite"/>
    </source>
</evidence>
<dbReference type="Pfam" id="PF01337">
    <property type="entry name" value="Barstar"/>
    <property type="match status" value="1"/>
</dbReference>
<protein>
    <recommendedName>
        <fullName evidence="3">Barstar (barnase inhibitor) domain-containing protein</fullName>
    </recommendedName>
</protein>
<dbReference type="EMBL" id="RCIY01000090">
    <property type="protein sequence ID" value="TGG77660.1"/>
    <property type="molecule type" value="Genomic_DNA"/>
</dbReference>
<dbReference type="InterPro" id="IPR000468">
    <property type="entry name" value="Barstar"/>
</dbReference>
<dbReference type="InterPro" id="IPR035905">
    <property type="entry name" value="Barstar-like_sf"/>
</dbReference>
<name>A0A8H1LA19_9ACTN</name>
<dbReference type="Gene3D" id="3.30.370.10">
    <property type="entry name" value="Barstar-like"/>
    <property type="match status" value="1"/>
</dbReference>
<proteinExistence type="inferred from homology"/>
<dbReference type="Proteomes" id="UP000298111">
    <property type="component" value="Unassembled WGS sequence"/>
</dbReference>
<evidence type="ECO:0000259" key="3">
    <source>
        <dbReference type="Pfam" id="PF01337"/>
    </source>
</evidence>
<sequence length="261" mass="27406">MAQAPGYVLHSEDLEADLYALPAPEGFFEAEEEYATFRAPGAVRLPGSAPDAGPDGGPGSGPGSGSRSGREHESLQLRVLDADGGPVAAYTIGEARIEEEDRPDGLVDLRVTGWLWDLPRPGTDRIWALWRQAGGALPPGAWAPLDTEDRRAWLDAARLHAVWRHPLPAPAAPAGGYVLDGSAVTDRPGLYCALGEAMGGPGGYYGASLDALKDCLHGGFGPIAPFTLTWQDLATARTRVPEDLEKALGALRAAGVTVRPA</sequence>
<feature type="region of interest" description="Disordered" evidence="2">
    <location>
        <begin position="39"/>
        <end position="72"/>
    </location>
</feature>
<gene>
    <name evidence="4" type="ORF">D8771_26660</name>
</gene>
<reference evidence="4 5" key="1">
    <citation type="submission" date="2018-10" db="EMBL/GenBank/DDBJ databases">
        <title>Isolation of pseudouridimycin from Streptomyces albus DSM 40763.</title>
        <authorList>
            <person name="Rosenqvist P."/>
            <person name="Metsae-Ketelae M."/>
            <person name="Virta P."/>
        </authorList>
    </citation>
    <scope>NUCLEOTIDE SEQUENCE [LARGE SCALE GENOMIC DNA]</scope>
    <source>
        <strain evidence="4 5">DSM 40763</strain>
    </source>
</reference>
<organism evidence="4 5">
    <name type="scientific">Streptomyces albus</name>
    <dbReference type="NCBI Taxonomy" id="1888"/>
    <lineage>
        <taxon>Bacteria</taxon>
        <taxon>Bacillati</taxon>
        <taxon>Actinomycetota</taxon>
        <taxon>Actinomycetes</taxon>
        <taxon>Kitasatosporales</taxon>
        <taxon>Streptomycetaceae</taxon>
        <taxon>Streptomyces</taxon>
    </lineage>
</organism>
<accession>A0A8H1LA19</accession>
<dbReference type="GeneID" id="75182189"/>
<comment type="caution">
    <text evidence="4">The sequence shown here is derived from an EMBL/GenBank/DDBJ whole genome shotgun (WGS) entry which is preliminary data.</text>
</comment>
<feature type="domain" description="Barstar (barnase inhibitor)" evidence="3">
    <location>
        <begin position="178"/>
        <end position="254"/>
    </location>
</feature>
<dbReference type="RefSeq" id="WP_016472955.1">
    <property type="nucleotide sequence ID" value="NZ_CP103060.1"/>
</dbReference>